<sequence length="66" mass="7488">MLILGGNTSVIEAGHENDVMAAHTPPKRQIRLYLRTSKKIGIRSAIGKINVTREKKEIHKLRKRTI</sequence>
<protein>
    <submittedName>
        <fullName evidence="2">Uncharacterized protein</fullName>
    </submittedName>
</protein>
<organism evidence="1 2">
    <name type="scientific">Romanomermis culicivorax</name>
    <name type="common">Nematode worm</name>
    <dbReference type="NCBI Taxonomy" id="13658"/>
    <lineage>
        <taxon>Eukaryota</taxon>
        <taxon>Metazoa</taxon>
        <taxon>Ecdysozoa</taxon>
        <taxon>Nematoda</taxon>
        <taxon>Enoplea</taxon>
        <taxon>Dorylaimia</taxon>
        <taxon>Mermithida</taxon>
        <taxon>Mermithoidea</taxon>
        <taxon>Mermithidae</taxon>
        <taxon>Romanomermis</taxon>
    </lineage>
</organism>
<dbReference type="AlphaFoldDB" id="A0A915I5G1"/>
<evidence type="ECO:0000313" key="1">
    <source>
        <dbReference type="Proteomes" id="UP000887565"/>
    </source>
</evidence>
<reference evidence="2" key="1">
    <citation type="submission" date="2022-11" db="UniProtKB">
        <authorList>
            <consortium name="WormBaseParasite"/>
        </authorList>
    </citation>
    <scope>IDENTIFICATION</scope>
</reference>
<dbReference type="WBParaSite" id="nRc.2.0.1.t09373-RA">
    <property type="protein sequence ID" value="nRc.2.0.1.t09373-RA"/>
    <property type="gene ID" value="nRc.2.0.1.g09373"/>
</dbReference>
<keyword evidence="1" id="KW-1185">Reference proteome</keyword>
<name>A0A915I5G1_ROMCU</name>
<dbReference type="Proteomes" id="UP000887565">
    <property type="component" value="Unplaced"/>
</dbReference>
<evidence type="ECO:0000313" key="2">
    <source>
        <dbReference type="WBParaSite" id="nRc.2.0.1.t09373-RA"/>
    </source>
</evidence>
<accession>A0A915I5G1</accession>
<proteinExistence type="predicted"/>